<dbReference type="NCBIfam" id="NF009588">
    <property type="entry name" value="PRK13029.1"/>
    <property type="match status" value="1"/>
</dbReference>
<feature type="domain" description="Thiamine pyrophosphate enzyme TPP-binding" evidence="3">
    <location>
        <begin position="457"/>
        <end position="540"/>
    </location>
</feature>
<dbReference type="GO" id="GO:0045333">
    <property type="term" value="P:cellular respiration"/>
    <property type="evidence" value="ECO:0007669"/>
    <property type="project" value="UniProtKB-ARBA"/>
</dbReference>
<keyword evidence="1" id="KW-0560">Oxidoreductase</keyword>
<feature type="domain" description="Pyruvate/ketoisovalerate oxidoreductase catalytic" evidence="2">
    <location>
        <begin position="731"/>
        <end position="916"/>
    </location>
</feature>
<dbReference type="PANTHER" id="PTHR48084:SF3">
    <property type="entry name" value="SUBUNIT OF PYRUVATE:FLAVODOXIN OXIDOREDUCTASE"/>
    <property type="match status" value="1"/>
</dbReference>
<protein>
    <submittedName>
        <fullName evidence="5">Indolepyruvate ferredoxin oxidoreductase family protein</fullName>
    </submittedName>
</protein>
<dbReference type="Pfam" id="PF02775">
    <property type="entry name" value="TPP_enzyme_C"/>
    <property type="match status" value="1"/>
</dbReference>
<evidence type="ECO:0000259" key="4">
    <source>
        <dbReference type="Pfam" id="PF20169"/>
    </source>
</evidence>
<dbReference type="InterPro" id="IPR046667">
    <property type="entry name" value="DUF6537"/>
</dbReference>
<dbReference type="Pfam" id="PF01558">
    <property type="entry name" value="POR"/>
    <property type="match status" value="1"/>
</dbReference>
<dbReference type="Gene3D" id="3.40.50.970">
    <property type="match status" value="1"/>
</dbReference>
<dbReference type="InterPro" id="IPR029061">
    <property type="entry name" value="THDP-binding"/>
</dbReference>
<accession>A0A857C569</accession>
<dbReference type="EMBL" id="CP046908">
    <property type="protein sequence ID" value="QGZ34028.1"/>
    <property type="molecule type" value="Genomic_DNA"/>
</dbReference>
<gene>
    <name evidence="5" type="ORF">GH266_05595</name>
</gene>
<dbReference type="Pfam" id="PF20169">
    <property type="entry name" value="DUF6537"/>
    <property type="match status" value="1"/>
</dbReference>
<dbReference type="GO" id="GO:0030976">
    <property type="term" value="F:thiamine pyrophosphate binding"/>
    <property type="evidence" value="ECO:0007669"/>
    <property type="project" value="InterPro"/>
</dbReference>
<dbReference type="GO" id="GO:0016625">
    <property type="term" value="F:oxidoreductase activity, acting on the aldehyde or oxo group of donors, iron-sulfur protein as acceptor"/>
    <property type="evidence" value="ECO:0007669"/>
    <property type="project" value="UniProtKB-ARBA"/>
</dbReference>
<feature type="domain" description="DUF6537" evidence="4">
    <location>
        <begin position="952"/>
        <end position="1144"/>
    </location>
</feature>
<evidence type="ECO:0000259" key="2">
    <source>
        <dbReference type="Pfam" id="PF01558"/>
    </source>
</evidence>
<dbReference type="KEGG" id="siw:GH266_05595"/>
<dbReference type="AlphaFoldDB" id="A0A857C569"/>
<dbReference type="NCBIfam" id="NF009589">
    <property type="entry name" value="PRK13030.1"/>
    <property type="match status" value="1"/>
</dbReference>
<name>A0A857C569_9HYPH</name>
<dbReference type="OrthoDB" id="9803617at2"/>
<dbReference type="SUPFAM" id="SSF53323">
    <property type="entry name" value="Pyruvate-ferredoxin oxidoreductase, PFOR, domain III"/>
    <property type="match status" value="1"/>
</dbReference>
<dbReference type="Proteomes" id="UP000435648">
    <property type="component" value="Chromosome"/>
</dbReference>
<dbReference type="RefSeq" id="WP_158193014.1">
    <property type="nucleotide sequence ID" value="NZ_CP046908.1"/>
</dbReference>
<dbReference type="GO" id="GO:0044281">
    <property type="term" value="P:small molecule metabolic process"/>
    <property type="evidence" value="ECO:0007669"/>
    <property type="project" value="UniProtKB-ARBA"/>
</dbReference>
<dbReference type="InterPro" id="IPR011766">
    <property type="entry name" value="TPP_enzyme_TPP-bd"/>
</dbReference>
<proteinExistence type="predicted"/>
<dbReference type="SUPFAM" id="SSF52518">
    <property type="entry name" value="Thiamin diphosphate-binding fold (THDP-binding)"/>
    <property type="match status" value="2"/>
</dbReference>
<dbReference type="InterPro" id="IPR051457">
    <property type="entry name" value="2-oxoacid:Fd_oxidoreductase"/>
</dbReference>
<dbReference type="InterPro" id="IPR002880">
    <property type="entry name" value="Pyrv_Fd/Flavodoxin_OxRdtase_N"/>
</dbReference>
<evidence type="ECO:0000256" key="1">
    <source>
        <dbReference type="ARBA" id="ARBA00023002"/>
    </source>
</evidence>
<dbReference type="InterPro" id="IPR002869">
    <property type="entry name" value="Pyrv_flavodox_OxRed_cen"/>
</dbReference>
<evidence type="ECO:0000313" key="5">
    <source>
        <dbReference type="EMBL" id="QGZ34028.1"/>
    </source>
</evidence>
<dbReference type="InterPro" id="IPR019752">
    <property type="entry name" value="Pyrv/ketoisovalerate_OxRed_cat"/>
</dbReference>
<sequence>MNAIMRSVSLDDKYVSNDGRVYLTGIQALVRLALDRSRLDRAAGLKTGGFISGYRGSPLAGFDTELVRAKRHLAPADIVFKPGVNEELGATAVWGSQKVAHHGKGSDYDGVFGIWYGKAPGVDRAGDVLRQANASGTAANGGVLALAGDDHLAKSSILPAQSEFFFQHVEMPVLNPSDIQEVLDYGLHGFALSRFSGLWSGLICLADTMDASATISVDPARLDFVFPQDRDPRRHDDLNRVMLLGNRLETERLLRDVRIPAARAYVRANGLDRVAFGASRPRIGIVATGKAYRDLRQAFELIGLTEERARDIGLAIYKVAMPWPLEPIGLSNFARGLERLLVVEHKRAFLEPQIKEIAYGWPDHARPAIWGKMTPQGNPFLSDLLELAVAEIIPALLAFLPADFVTAEMRAVAERMNRQVMWSQGHAERAARVPYFCSGCPHSSSTVVPEGARSMPGIGCHAMTEIPGRTTDGQIAMGGEGVLWVGQADFARDSHVFANVGDGTYFHSGILAIRQAVASKVPITYKILYNDAVAMTGGQPVDGILTVPQLTRQLEAEGVERIVVVSEEPDAYLGRHDLAPDTDVFHRDELMRVQEELQQVAGVTVLIYDQTCAAEKRRRRKRGNFADPDMRLFINERVCEGCGDCSVQSNCISIEPLATPFGEKRRINQSSCNKDFSCAKGFCPSFVEVEGASLRRAEASGLDLAALVAELPEAEVAGLETTLNLLIAGIGGAGVTTTAAVLAMAAHVDGKQASTLDMTGLAQKGGPVTSHLRFSTADRAIEGPRIPTASLDVLLASDMVVATNAEQLALIDRERTAGFANSRVAPTAEFVMKQTLSFDEARMLKTLDEACPLFAGHDIARIAEALFGDAIYANMMLVGMAHQAGRLPLSTTALDTAIRLNGAAVDKNLAAFHAGRVLFAAPDKILAGLPAANSVDPAAEMDLDTRIAFLGRELAAYQDEAYAQRFLDAVAQVRAADERAGNGTLRLTRTLAEGLYRAMAYKDEYEVARLYSQPDFRARLEAQFDSPRKLKVLLAPPLISRTLDARTGRPRKIAFGPWIFTAFRLLARAKRLRGTAFDPFGRTEERRMERDFASLCLADAERIAGLVGTANYGLLVELARTADTVRGFGPVKEANFAKAMVRREALLAQLAPQGEGTPVMEAAE</sequence>
<organism evidence="5 6">
    <name type="scientific">Stappia indica</name>
    <dbReference type="NCBI Taxonomy" id="538381"/>
    <lineage>
        <taxon>Bacteria</taxon>
        <taxon>Pseudomonadati</taxon>
        <taxon>Pseudomonadota</taxon>
        <taxon>Alphaproteobacteria</taxon>
        <taxon>Hyphomicrobiales</taxon>
        <taxon>Stappiaceae</taxon>
        <taxon>Stappia</taxon>
    </lineage>
</organism>
<dbReference type="Gene3D" id="3.40.920.10">
    <property type="entry name" value="Pyruvate-ferredoxin oxidoreductase, PFOR, domain III"/>
    <property type="match status" value="1"/>
</dbReference>
<dbReference type="CDD" id="cd07034">
    <property type="entry name" value="TPP_PYR_PFOR_IOR-alpha_like"/>
    <property type="match status" value="1"/>
</dbReference>
<dbReference type="PANTHER" id="PTHR48084">
    <property type="entry name" value="2-OXOGLUTARATE OXIDOREDUCTASE SUBUNIT KORB-RELATED"/>
    <property type="match status" value="1"/>
</dbReference>
<evidence type="ECO:0000313" key="6">
    <source>
        <dbReference type="Proteomes" id="UP000435648"/>
    </source>
</evidence>
<keyword evidence="5" id="KW-0670">Pyruvate</keyword>
<reference evidence="5 6" key="1">
    <citation type="submission" date="2019-12" db="EMBL/GenBank/DDBJ databases">
        <title>The genome of Stappia indica PHM037.</title>
        <authorList>
            <person name="Kacar D."/>
            <person name="Galan B."/>
            <person name="Canedo L."/>
            <person name="Rodriguez P."/>
            <person name="de la Calle F."/>
            <person name="Garcia J.L."/>
        </authorList>
    </citation>
    <scope>NUCLEOTIDE SEQUENCE [LARGE SCALE GENOMIC DNA]</scope>
    <source>
        <strain evidence="5 6">PHM037</strain>
    </source>
</reference>
<evidence type="ECO:0000259" key="3">
    <source>
        <dbReference type="Pfam" id="PF02775"/>
    </source>
</evidence>